<dbReference type="PROSITE" id="PS00338">
    <property type="entry name" value="SOMATOTROPIN_2"/>
    <property type="match status" value="1"/>
</dbReference>
<evidence type="ECO:0000256" key="1">
    <source>
        <dbReference type="ARBA" id="ARBA00004613"/>
    </source>
</evidence>
<dbReference type="AlphaFoldDB" id="A0AAU9ZQ78"/>
<dbReference type="EMBL" id="CALSGD010001466">
    <property type="protein sequence ID" value="CAH6803781.1"/>
    <property type="molecule type" value="Genomic_DNA"/>
</dbReference>
<feature type="binding site" evidence="4">
    <location>
        <position position="235"/>
    </location>
    <ligand>
        <name>Zn(2+)</name>
        <dbReference type="ChEBI" id="CHEBI:29105"/>
    </ligand>
</feature>
<dbReference type="CDD" id="cd10288">
    <property type="entry name" value="prolactin_like"/>
    <property type="match status" value="1"/>
</dbReference>
<dbReference type="GO" id="GO:0007565">
    <property type="term" value="P:female pregnancy"/>
    <property type="evidence" value="ECO:0007669"/>
    <property type="project" value="TreeGrafter"/>
</dbReference>
<dbReference type="InterPro" id="IPR009079">
    <property type="entry name" value="4_helix_cytokine-like_core"/>
</dbReference>
<organism evidence="7 8">
    <name type="scientific">Phodopus roborovskii</name>
    <name type="common">Roborovski's desert hamster</name>
    <name type="synonym">Cricetulus roborovskii</name>
    <dbReference type="NCBI Taxonomy" id="109678"/>
    <lineage>
        <taxon>Eukaryota</taxon>
        <taxon>Metazoa</taxon>
        <taxon>Chordata</taxon>
        <taxon>Craniata</taxon>
        <taxon>Vertebrata</taxon>
        <taxon>Euteleostomi</taxon>
        <taxon>Mammalia</taxon>
        <taxon>Eutheria</taxon>
        <taxon>Euarchontoglires</taxon>
        <taxon>Glires</taxon>
        <taxon>Rodentia</taxon>
        <taxon>Myomorpha</taxon>
        <taxon>Muroidea</taxon>
        <taxon>Cricetidae</taxon>
        <taxon>Cricetinae</taxon>
        <taxon>Phodopus</taxon>
    </lineage>
</organism>
<reference evidence="7" key="1">
    <citation type="submission" date="2022-06" db="EMBL/GenBank/DDBJ databases">
        <authorList>
            <person name="Andreotti S."/>
            <person name="Wyler E."/>
        </authorList>
    </citation>
    <scope>NUCLEOTIDE SEQUENCE</scope>
</reference>
<dbReference type="GO" id="GO:0046872">
    <property type="term" value="F:metal ion binding"/>
    <property type="evidence" value="ECO:0007669"/>
    <property type="project" value="UniProtKB-KW"/>
</dbReference>
<dbReference type="GO" id="GO:0005615">
    <property type="term" value="C:extracellular space"/>
    <property type="evidence" value="ECO:0007669"/>
    <property type="project" value="TreeGrafter"/>
</dbReference>
<keyword evidence="4" id="KW-0862">Zinc</keyword>
<accession>A0AAU9ZQ78</accession>
<dbReference type="SUPFAM" id="SSF47266">
    <property type="entry name" value="4-helical cytokines"/>
    <property type="match status" value="1"/>
</dbReference>
<evidence type="ECO:0000313" key="8">
    <source>
        <dbReference type="Proteomes" id="UP001152836"/>
    </source>
</evidence>
<feature type="chain" id="PRO_5043908632" evidence="6">
    <location>
        <begin position="41"/>
        <end position="259"/>
    </location>
</feature>
<evidence type="ECO:0000256" key="5">
    <source>
        <dbReference type="RuleBase" id="RU003618"/>
    </source>
</evidence>
<protein>
    <submittedName>
        <fullName evidence="7">Prl7d1 protein</fullName>
    </submittedName>
</protein>
<sequence>MTGLSNRQPCVHTYLAIRHGKRTLLMLLVSNLILWEKVVSVPLNVSESGLNEVSLKDLFDNATTLSENITKLATDMRMEFFYNNFSSRTFSKILISLHKEMKLDDVFNKCHTLSIKTPETKAEVRKTSFEDFLNITFSILRAWKDPLKHLVTELSAMPRVPDVILSKAKAIEAQHKILLENIMKVVPKVNPAIQENEDSIVWSDLDSLQSDDEEIRLFGLYVFSYCLRVDLQIVEFYVYMLRCLHIHGNICYLESDPSF</sequence>
<name>A0AAU9ZQ78_PHORO</name>
<proteinExistence type="inferred from homology"/>
<feature type="signal peptide" evidence="6">
    <location>
        <begin position="1"/>
        <end position="40"/>
    </location>
</feature>
<dbReference type="Proteomes" id="UP001152836">
    <property type="component" value="Unassembled WGS sequence"/>
</dbReference>
<dbReference type="GO" id="GO:0046427">
    <property type="term" value="P:positive regulation of receptor signaling pathway via JAK-STAT"/>
    <property type="evidence" value="ECO:0007669"/>
    <property type="project" value="TreeGrafter"/>
</dbReference>
<dbReference type="GO" id="GO:1903489">
    <property type="term" value="P:positive regulation of lactation"/>
    <property type="evidence" value="ECO:0007669"/>
    <property type="project" value="TreeGrafter"/>
</dbReference>
<dbReference type="GO" id="GO:0008284">
    <property type="term" value="P:positive regulation of cell population proliferation"/>
    <property type="evidence" value="ECO:0007669"/>
    <property type="project" value="TreeGrafter"/>
</dbReference>
<evidence type="ECO:0000256" key="3">
    <source>
        <dbReference type="ARBA" id="ARBA00022525"/>
    </source>
</evidence>
<dbReference type="InterPro" id="IPR001400">
    <property type="entry name" value="Somatotropin/Prolactin"/>
</dbReference>
<evidence type="ECO:0000256" key="6">
    <source>
        <dbReference type="SAM" id="SignalP"/>
    </source>
</evidence>
<comment type="similarity">
    <text evidence="2 5">Belongs to the somatotropin/prolactin family.</text>
</comment>
<evidence type="ECO:0000313" key="7">
    <source>
        <dbReference type="EMBL" id="CAH6803781.1"/>
    </source>
</evidence>
<dbReference type="PANTHER" id="PTHR11417">
    <property type="entry name" value="SOMATOTROPIN,PROLACTIN"/>
    <property type="match status" value="1"/>
</dbReference>
<comment type="caution">
    <text evidence="7">The sequence shown here is derived from an EMBL/GenBank/DDBJ whole genome shotgun (WGS) entry which is preliminary data.</text>
</comment>
<dbReference type="Gene3D" id="1.20.1250.10">
    <property type="match status" value="1"/>
</dbReference>
<keyword evidence="4" id="KW-0479">Metal-binding</keyword>
<keyword evidence="3" id="KW-0964">Secreted</keyword>
<keyword evidence="5" id="KW-0372">Hormone</keyword>
<comment type="subcellular location">
    <subcellularLocation>
        <location evidence="1 5">Secreted</location>
    </subcellularLocation>
</comment>
<dbReference type="PRINTS" id="PR00836">
    <property type="entry name" value="SOMATOTROPIN"/>
</dbReference>
<dbReference type="InterPro" id="IPR018116">
    <property type="entry name" value="Somatotropin_CS"/>
</dbReference>
<dbReference type="PROSITE" id="PS00266">
    <property type="entry name" value="SOMATOTROPIN_1"/>
    <property type="match status" value="1"/>
</dbReference>
<dbReference type="GO" id="GO:0030879">
    <property type="term" value="P:mammary gland development"/>
    <property type="evidence" value="ECO:0007669"/>
    <property type="project" value="TreeGrafter"/>
</dbReference>
<gene>
    <name evidence="7" type="primary">Prl7d1</name>
    <name evidence="7" type="ORF">PHOROB_LOCUS10785</name>
</gene>
<dbReference type="Pfam" id="PF00103">
    <property type="entry name" value="Hormone_1"/>
    <property type="match status" value="1"/>
</dbReference>
<dbReference type="GO" id="GO:0005179">
    <property type="term" value="F:hormone activity"/>
    <property type="evidence" value="ECO:0007669"/>
    <property type="project" value="UniProtKB-KW"/>
</dbReference>
<dbReference type="GO" id="GO:0031667">
    <property type="term" value="P:response to nutrient levels"/>
    <property type="evidence" value="ECO:0007669"/>
    <property type="project" value="TreeGrafter"/>
</dbReference>
<evidence type="ECO:0000256" key="4">
    <source>
        <dbReference type="PIRSR" id="PIRSR601400-1"/>
    </source>
</evidence>
<evidence type="ECO:0000256" key="2">
    <source>
        <dbReference type="ARBA" id="ARBA00008474"/>
    </source>
</evidence>
<dbReference type="GO" id="GO:0005148">
    <property type="term" value="F:prolactin receptor binding"/>
    <property type="evidence" value="ECO:0007669"/>
    <property type="project" value="TreeGrafter"/>
</dbReference>
<dbReference type="PANTHER" id="PTHR11417:SF20">
    <property type="entry name" value="PROLACTIN-7D1"/>
    <property type="match status" value="1"/>
</dbReference>
<keyword evidence="8" id="KW-1185">Reference proteome</keyword>
<keyword evidence="6" id="KW-0732">Signal</keyword>